<dbReference type="PANTHER" id="PTHR42941:SF1">
    <property type="entry name" value="SLL1037 PROTEIN"/>
    <property type="match status" value="1"/>
</dbReference>
<dbReference type="InterPro" id="IPR011852">
    <property type="entry name" value="TRAP_TAXI"/>
</dbReference>
<comment type="caution">
    <text evidence="1">The sequence shown here is derived from an EMBL/GenBank/DDBJ whole genome shotgun (WGS) entry which is preliminary data.</text>
</comment>
<dbReference type="EMBL" id="AJWZ01011395">
    <property type="protein sequence ID" value="EKC45399.1"/>
    <property type="molecule type" value="Genomic_DNA"/>
</dbReference>
<dbReference type="SUPFAM" id="SSF53850">
    <property type="entry name" value="Periplasmic binding protein-like II"/>
    <property type="match status" value="1"/>
</dbReference>
<dbReference type="Pfam" id="PF16868">
    <property type="entry name" value="NMT1_3"/>
    <property type="match status" value="1"/>
</dbReference>
<protein>
    <submittedName>
        <fullName evidence="1">TRAP transporter solute receptor TAXI family protein</fullName>
    </submittedName>
</protein>
<organism evidence="1">
    <name type="scientific">human gut metagenome</name>
    <dbReference type="NCBI Taxonomy" id="408170"/>
    <lineage>
        <taxon>unclassified sequences</taxon>
        <taxon>metagenomes</taxon>
        <taxon>organismal metagenomes</taxon>
    </lineage>
</organism>
<keyword evidence="1" id="KW-0675">Receptor</keyword>
<dbReference type="AlphaFoldDB" id="K1RPG0"/>
<feature type="non-terminal residue" evidence="1">
    <location>
        <position position="1"/>
    </location>
</feature>
<name>K1RPG0_9ZZZZ</name>
<evidence type="ECO:0000313" key="1">
    <source>
        <dbReference type="EMBL" id="EKC45399.1"/>
    </source>
</evidence>
<accession>K1RPG0</accession>
<dbReference type="PANTHER" id="PTHR42941">
    <property type="entry name" value="SLL1037 PROTEIN"/>
    <property type="match status" value="1"/>
</dbReference>
<dbReference type="Gene3D" id="3.40.190.10">
    <property type="entry name" value="Periplasmic binding protein-like II"/>
    <property type="match status" value="1"/>
</dbReference>
<reference evidence="1" key="1">
    <citation type="journal article" date="2013" name="Environ. Microbiol.">
        <title>Microbiota from the distal guts of lean and obese adolescents exhibit partial functional redundancy besides clear differences in community structure.</title>
        <authorList>
            <person name="Ferrer M."/>
            <person name="Ruiz A."/>
            <person name="Lanza F."/>
            <person name="Haange S.B."/>
            <person name="Oberbach A."/>
            <person name="Till H."/>
            <person name="Bargiela R."/>
            <person name="Campoy C."/>
            <person name="Segura M.T."/>
            <person name="Richter M."/>
            <person name="von Bergen M."/>
            <person name="Seifert J."/>
            <person name="Suarez A."/>
        </authorList>
    </citation>
    <scope>NUCLEOTIDE SEQUENCE</scope>
</reference>
<proteinExistence type="predicted"/>
<sequence length="158" mass="17264">EELGGSITNQGGDANADAIADGQIDFYIDHTSSASSTMAQIATSVDVTFLQWGDDLCSWFVSEKGFDLITIPANSFKGQDKELTLPGTPDCVFCKESLSEDVVYAITKSLSENRDALVAEYNSLSPWEPETAWEEMKRGGCPLHPGAEKYYKEAGYMK</sequence>
<gene>
    <name evidence="1" type="ORF">OBE_16908</name>
</gene>